<protein>
    <recommendedName>
        <fullName evidence="5">DUF4367 domain-containing protein</fullName>
    </recommendedName>
</protein>
<keyword evidence="2" id="KW-0472">Membrane</keyword>
<evidence type="ECO:0008006" key="5">
    <source>
        <dbReference type="Google" id="ProtNLM"/>
    </source>
</evidence>
<dbReference type="EMBL" id="JBHTHQ010000006">
    <property type="protein sequence ID" value="MFD0704279.1"/>
    <property type="molecule type" value="Genomic_DNA"/>
</dbReference>
<gene>
    <name evidence="3" type="ORF">ACFQY8_00715</name>
</gene>
<sequence>MTEEKKLDMAVSNSENAVDESGVQESHKISEANGAPSVEKAQEEHKLSHRNRAIAIAVIFVIIGVSLIAAFIWPGWARHSADNGSHVATGTQAVVSVDPVALPQDATDLEKILPDSVESYARGEVKSITAWESSEPTEEYQVVYTNGDHKADITVTFGQWTSADYANAQYTSLVSALKGDKKASGKVNVNGKETGAYELHAVEGNSEQSVVVWQNGTTVFQAQGPANAVNNFYAKFPY</sequence>
<feature type="region of interest" description="Disordered" evidence="1">
    <location>
        <begin position="1"/>
        <end position="44"/>
    </location>
</feature>
<reference evidence="4" key="1">
    <citation type="journal article" date="2019" name="Int. J. Syst. Evol. Microbiol.">
        <title>The Global Catalogue of Microorganisms (GCM) 10K type strain sequencing project: providing services to taxonomists for standard genome sequencing and annotation.</title>
        <authorList>
            <consortium name="The Broad Institute Genomics Platform"/>
            <consortium name="The Broad Institute Genome Sequencing Center for Infectious Disease"/>
            <person name="Wu L."/>
            <person name="Ma J."/>
        </authorList>
    </citation>
    <scope>NUCLEOTIDE SEQUENCE [LARGE SCALE GENOMIC DNA]</scope>
    <source>
        <strain evidence="4">CCM 8604</strain>
    </source>
</reference>
<name>A0ABW2Y427_9BIFI</name>
<dbReference type="RefSeq" id="WP_377937655.1">
    <property type="nucleotide sequence ID" value="NZ_JBHTHQ010000006.1"/>
</dbReference>
<evidence type="ECO:0000256" key="1">
    <source>
        <dbReference type="SAM" id="MobiDB-lite"/>
    </source>
</evidence>
<evidence type="ECO:0000313" key="4">
    <source>
        <dbReference type="Proteomes" id="UP001597036"/>
    </source>
</evidence>
<evidence type="ECO:0000256" key="2">
    <source>
        <dbReference type="SAM" id="Phobius"/>
    </source>
</evidence>
<feature type="transmembrane region" description="Helical" evidence="2">
    <location>
        <begin position="53"/>
        <end position="76"/>
    </location>
</feature>
<comment type="caution">
    <text evidence="3">The sequence shown here is derived from an EMBL/GenBank/DDBJ whole genome shotgun (WGS) entry which is preliminary data.</text>
</comment>
<keyword evidence="4" id="KW-1185">Reference proteome</keyword>
<proteinExistence type="predicted"/>
<dbReference type="Proteomes" id="UP001597036">
    <property type="component" value="Unassembled WGS sequence"/>
</dbReference>
<keyword evidence="2" id="KW-1133">Transmembrane helix</keyword>
<organism evidence="3 4">
    <name type="scientific">Alloscardovia venturai</name>
    <dbReference type="NCBI Taxonomy" id="1769421"/>
    <lineage>
        <taxon>Bacteria</taxon>
        <taxon>Bacillati</taxon>
        <taxon>Actinomycetota</taxon>
        <taxon>Actinomycetes</taxon>
        <taxon>Bifidobacteriales</taxon>
        <taxon>Bifidobacteriaceae</taxon>
        <taxon>Alloscardovia</taxon>
    </lineage>
</organism>
<accession>A0ABW2Y427</accession>
<evidence type="ECO:0000313" key="3">
    <source>
        <dbReference type="EMBL" id="MFD0704279.1"/>
    </source>
</evidence>
<keyword evidence="2" id="KW-0812">Transmembrane</keyword>